<dbReference type="EMBL" id="CP036526">
    <property type="protein sequence ID" value="QDT08191.1"/>
    <property type="molecule type" value="Genomic_DNA"/>
</dbReference>
<name>A0A517NM38_9BACT</name>
<dbReference type="InterPro" id="IPR036291">
    <property type="entry name" value="NAD(P)-bd_dom_sf"/>
</dbReference>
<accession>A0A517NM38</accession>
<dbReference type="InterPro" id="IPR000683">
    <property type="entry name" value="Gfo/Idh/MocA-like_OxRdtase_N"/>
</dbReference>
<dbReference type="InterPro" id="IPR050463">
    <property type="entry name" value="Gfo/Idh/MocA_oxidrdct_glycsds"/>
</dbReference>
<dbReference type="Pfam" id="PF22725">
    <property type="entry name" value="GFO_IDH_MocA_C3"/>
    <property type="match status" value="1"/>
</dbReference>
<organism evidence="5 6">
    <name type="scientific">Stieleria marina</name>
    <dbReference type="NCBI Taxonomy" id="1930275"/>
    <lineage>
        <taxon>Bacteria</taxon>
        <taxon>Pseudomonadati</taxon>
        <taxon>Planctomycetota</taxon>
        <taxon>Planctomycetia</taxon>
        <taxon>Pirellulales</taxon>
        <taxon>Pirellulaceae</taxon>
        <taxon>Stieleria</taxon>
    </lineage>
</organism>
<dbReference type="RefSeq" id="WP_145415776.1">
    <property type="nucleotide sequence ID" value="NZ_CP036526.1"/>
</dbReference>
<sequence length="362" mass="40316" precursor="true">MNINNNATRRRFLAATAATASTLSFPHAAGAATTSRIRIGQIGTKHPHASGKIKAIRQLDDLYEVVGVVEPDLERQREMAQTDAYRDVKWMTTEELLNTESLAAVAVETDVRDLVASAMICVKAGKHIHLDKPAGPSMSACRELHAEAGRQGVTIQMGYMLRYNPAFERLFQMVQNGWLGRITEITAMMGKKGSDSMRRQLEEFTGGGMFELSCHIIDAMVTVLGKPDKVTAHNRRSYPDKDSMADNQLAVFDYPTAIATIRCNHIDPFGGPRRHFDTIGEKGAYQINPLEPPKVRLALDRQRGQFKKGFQNVPLRKTTGRYDDEFIDLAKVIRQEKELAWNSEHDLAVHEAVLLGSGMPLD</sequence>
<evidence type="ECO:0000256" key="1">
    <source>
        <dbReference type="ARBA" id="ARBA00023002"/>
    </source>
</evidence>
<dbReference type="PANTHER" id="PTHR43818">
    <property type="entry name" value="BCDNA.GH03377"/>
    <property type="match status" value="1"/>
</dbReference>
<keyword evidence="2" id="KW-0732">Signal</keyword>
<feature type="signal peptide" evidence="2">
    <location>
        <begin position="1"/>
        <end position="31"/>
    </location>
</feature>
<evidence type="ECO:0000259" key="4">
    <source>
        <dbReference type="Pfam" id="PF22725"/>
    </source>
</evidence>
<proteinExistence type="predicted"/>
<dbReference type="Gene3D" id="3.40.50.720">
    <property type="entry name" value="NAD(P)-binding Rossmann-like Domain"/>
    <property type="match status" value="1"/>
</dbReference>
<feature type="domain" description="Gfo/Idh/MocA-like oxidoreductase N-terminal" evidence="3">
    <location>
        <begin position="38"/>
        <end position="159"/>
    </location>
</feature>
<reference evidence="5 6" key="1">
    <citation type="submission" date="2019-02" db="EMBL/GenBank/DDBJ databases">
        <title>Deep-cultivation of Planctomycetes and their phenomic and genomic characterization uncovers novel biology.</title>
        <authorList>
            <person name="Wiegand S."/>
            <person name="Jogler M."/>
            <person name="Boedeker C."/>
            <person name="Pinto D."/>
            <person name="Vollmers J."/>
            <person name="Rivas-Marin E."/>
            <person name="Kohn T."/>
            <person name="Peeters S.H."/>
            <person name="Heuer A."/>
            <person name="Rast P."/>
            <person name="Oberbeckmann S."/>
            <person name="Bunk B."/>
            <person name="Jeske O."/>
            <person name="Meyerdierks A."/>
            <person name="Storesund J.E."/>
            <person name="Kallscheuer N."/>
            <person name="Luecker S."/>
            <person name="Lage O.M."/>
            <person name="Pohl T."/>
            <person name="Merkel B.J."/>
            <person name="Hornburger P."/>
            <person name="Mueller R.-W."/>
            <person name="Bruemmer F."/>
            <person name="Labrenz M."/>
            <person name="Spormann A.M."/>
            <person name="Op den Camp H."/>
            <person name="Overmann J."/>
            <person name="Amann R."/>
            <person name="Jetten M.S.M."/>
            <person name="Mascher T."/>
            <person name="Medema M.H."/>
            <person name="Devos D.P."/>
            <person name="Kaster A.-K."/>
            <person name="Ovreas L."/>
            <person name="Rohde M."/>
            <person name="Galperin M.Y."/>
            <person name="Jogler C."/>
        </authorList>
    </citation>
    <scope>NUCLEOTIDE SEQUENCE [LARGE SCALE GENOMIC DNA]</scope>
    <source>
        <strain evidence="5 6">K23_9</strain>
    </source>
</reference>
<evidence type="ECO:0000313" key="6">
    <source>
        <dbReference type="Proteomes" id="UP000319817"/>
    </source>
</evidence>
<dbReference type="GO" id="GO:0016491">
    <property type="term" value="F:oxidoreductase activity"/>
    <property type="evidence" value="ECO:0007669"/>
    <property type="project" value="UniProtKB-KW"/>
</dbReference>
<gene>
    <name evidence="5" type="primary">yhhX_1</name>
    <name evidence="5" type="ORF">K239x_01240</name>
</gene>
<dbReference type="Proteomes" id="UP000319817">
    <property type="component" value="Chromosome"/>
</dbReference>
<evidence type="ECO:0000259" key="3">
    <source>
        <dbReference type="Pfam" id="PF01408"/>
    </source>
</evidence>
<feature type="chain" id="PRO_5022092735" evidence="2">
    <location>
        <begin position="32"/>
        <end position="362"/>
    </location>
</feature>
<dbReference type="AlphaFoldDB" id="A0A517NM38"/>
<dbReference type="InterPro" id="IPR006311">
    <property type="entry name" value="TAT_signal"/>
</dbReference>
<dbReference type="Pfam" id="PF01408">
    <property type="entry name" value="GFO_IDH_MocA"/>
    <property type="match status" value="1"/>
</dbReference>
<dbReference type="EC" id="1.-.-.-" evidence="5"/>
<dbReference type="GO" id="GO:0000166">
    <property type="term" value="F:nucleotide binding"/>
    <property type="evidence" value="ECO:0007669"/>
    <property type="project" value="InterPro"/>
</dbReference>
<dbReference type="SUPFAM" id="SSF51735">
    <property type="entry name" value="NAD(P)-binding Rossmann-fold domains"/>
    <property type="match status" value="1"/>
</dbReference>
<keyword evidence="1 5" id="KW-0560">Oxidoreductase</keyword>
<dbReference type="PANTHER" id="PTHR43818:SF11">
    <property type="entry name" value="BCDNA.GH03377"/>
    <property type="match status" value="1"/>
</dbReference>
<dbReference type="InterPro" id="IPR055170">
    <property type="entry name" value="GFO_IDH_MocA-like_dom"/>
</dbReference>
<evidence type="ECO:0000256" key="2">
    <source>
        <dbReference type="SAM" id="SignalP"/>
    </source>
</evidence>
<protein>
    <submittedName>
        <fullName evidence="5">Putative oxidoreductase YhhX</fullName>
        <ecNumber evidence="5">1.-.-.-</ecNumber>
    </submittedName>
</protein>
<dbReference type="SUPFAM" id="SSF55347">
    <property type="entry name" value="Glyceraldehyde-3-phosphate dehydrogenase-like, C-terminal domain"/>
    <property type="match status" value="1"/>
</dbReference>
<keyword evidence="6" id="KW-1185">Reference proteome</keyword>
<dbReference type="OrthoDB" id="9815825at2"/>
<evidence type="ECO:0000313" key="5">
    <source>
        <dbReference type="EMBL" id="QDT08191.1"/>
    </source>
</evidence>
<feature type="domain" description="GFO/IDH/MocA-like oxidoreductase" evidence="4">
    <location>
        <begin position="168"/>
        <end position="285"/>
    </location>
</feature>
<dbReference type="PROSITE" id="PS51318">
    <property type="entry name" value="TAT"/>
    <property type="match status" value="1"/>
</dbReference>
<dbReference type="Gene3D" id="3.30.360.10">
    <property type="entry name" value="Dihydrodipicolinate Reductase, domain 2"/>
    <property type="match status" value="1"/>
</dbReference>